<organism evidence="1 2">
    <name type="scientific">Penicillium solitum</name>
    <dbReference type="NCBI Taxonomy" id="60172"/>
    <lineage>
        <taxon>Eukaryota</taxon>
        <taxon>Fungi</taxon>
        <taxon>Dikarya</taxon>
        <taxon>Ascomycota</taxon>
        <taxon>Pezizomycotina</taxon>
        <taxon>Eurotiomycetes</taxon>
        <taxon>Eurotiomycetidae</taxon>
        <taxon>Eurotiales</taxon>
        <taxon>Aspergillaceae</taxon>
        <taxon>Penicillium</taxon>
    </lineage>
</organism>
<gene>
    <name evidence="1" type="ORF">PENSOL_c144G11236</name>
</gene>
<comment type="caution">
    <text evidence="1">The sequence shown here is derived from an EMBL/GenBank/DDBJ whole genome shotgun (WGS) entry which is preliminary data.</text>
</comment>
<name>A0A1V6Q4G7_9EURO</name>
<feature type="non-terminal residue" evidence="1">
    <location>
        <position position="1"/>
    </location>
</feature>
<accession>A0A1V6Q4G7</accession>
<reference evidence="2" key="1">
    <citation type="journal article" date="2017" name="Nat. Microbiol.">
        <title>Global analysis of biosynthetic gene clusters reveals vast potential of secondary metabolite production in Penicillium species.</title>
        <authorList>
            <person name="Nielsen J.C."/>
            <person name="Grijseels S."/>
            <person name="Prigent S."/>
            <person name="Ji B."/>
            <person name="Dainat J."/>
            <person name="Nielsen K.F."/>
            <person name="Frisvad J.C."/>
            <person name="Workman M."/>
            <person name="Nielsen J."/>
        </authorList>
    </citation>
    <scope>NUCLEOTIDE SEQUENCE [LARGE SCALE GENOMIC DNA]</scope>
    <source>
        <strain evidence="2">IBT 29525</strain>
    </source>
</reference>
<proteinExistence type="predicted"/>
<dbReference type="EMBL" id="MDYO01000143">
    <property type="protein sequence ID" value="OQD83656.1"/>
    <property type="molecule type" value="Genomic_DNA"/>
</dbReference>
<sequence>FCFPLHFFGDIDQLVVIMSFLAVNPLASPSPDPLAALDKNLEGNIIDLRSLADLSPSPRFVNLNAKDATEWPTGLGNTL</sequence>
<dbReference type="Proteomes" id="UP000191612">
    <property type="component" value="Unassembled WGS sequence"/>
</dbReference>
<dbReference type="AlphaFoldDB" id="A0A1V6Q4G7"/>
<keyword evidence="2" id="KW-1185">Reference proteome</keyword>
<protein>
    <submittedName>
        <fullName evidence="1">Uncharacterized protein</fullName>
    </submittedName>
</protein>
<evidence type="ECO:0000313" key="1">
    <source>
        <dbReference type="EMBL" id="OQD83656.1"/>
    </source>
</evidence>
<evidence type="ECO:0000313" key="2">
    <source>
        <dbReference type="Proteomes" id="UP000191612"/>
    </source>
</evidence>